<evidence type="ECO:0000256" key="4">
    <source>
        <dbReference type="SAM" id="Coils"/>
    </source>
</evidence>
<evidence type="ECO:0000313" key="9">
    <source>
        <dbReference type="Proteomes" id="UP001152622"/>
    </source>
</evidence>
<evidence type="ECO:0000313" key="8">
    <source>
        <dbReference type="EMBL" id="KAJ8342544.1"/>
    </source>
</evidence>
<feature type="domain" description="BTB" evidence="6">
    <location>
        <begin position="36"/>
        <end position="102"/>
    </location>
</feature>
<dbReference type="SUPFAM" id="SSF54695">
    <property type="entry name" value="POZ domain"/>
    <property type="match status" value="1"/>
</dbReference>
<dbReference type="Pfam" id="PF03131">
    <property type="entry name" value="bZIP_Maf"/>
    <property type="match status" value="1"/>
</dbReference>
<evidence type="ECO:0000256" key="1">
    <source>
        <dbReference type="ARBA" id="ARBA00023015"/>
    </source>
</evidence>
<feature type="coiled-coil region" evidence="4">
    <location>
        <begin position="553"/>
        <end position="580"/>
    </location>
</feature>
<feature type="region of interest" description="Disordered" evidence="5">
    <location>
        <begin position="249"/>
        <end position="279"/>
    </location>
</feature>
<keyword evidence="4" id="KW-0175">Coiled coil</keyword>
<protein>
    <submittedName>
        <fullName evidence="8">Uncharacterized protein</fullName>
    </submittedName>
</protein>
<evidence type="ECO:0000256" key="2">
    <source>
        <dbReference type="ARBA" id="ARBA00023125"/>
    </source>
</evidence>
<dbReference type="InterPro" id="IPR004827">
    <property type="entry name" value="bZIP"/>
</dbReference>
<dbReference type="SUPFAM" id="SSF47454">
    <property type="entry name" value="A DNA-binding domain in eukaryotic transcription factors"/>
    <property type="match status" value="1"/>
</dbReference>
<evidence type="ECO:0000256" key="5">
    <source>
        <dbReference type="SAM" id="MobiDB-lite"/>
    </source>
</evidence>
<keyword evidence="9" id="KW-1185">Reference proteome</keyword>
<accession>A0A9Q1EPH2</accession>
<dbReference type="InterPro" id="IPR050457">
    <property type="entry name" value="ZnFinger_BTB_dom_contain"/>
</dbReference>
<dbReference type="InterPro" id="IPR046347">
    <property type="entry name" value="bZIP_sf"/>
</dbReference>
<sequence>MSFESPRSSVFTFQSSVHSSHVLCSLNEQRKRDVLCDVTVVVENKGFRAHRSVLASCSEYFHTRVTSLVGQGLVITLPDEVTVEGFDPLLQFAYSAKLLFTKENILEIRRCASILGFHNLDKACFDFLIPKFFDSSRSSQPAPRKVCCRKKFWPEKSEKASSGADVEKEEEEEEEEEEEREVKEESGDTESLLGIHGPMTAGSCAKPAGDTPGSLGVSCPGISMPMDSALLCLKYRKFQNACGKERLSSLQVPSSSSSSSSSLAPATKGQVSHHGEEGGGSVGNISGGCKCEADKASVNEAAVMAVCRPPALTPLPGNPGSSGVGFREVLDPGCSPSVGSAGAEPDCCTLGPCGSCFPPCAAGGEEEEEEQEGVGNHQNPADSHPAHPELSSAPGQKEGGERSTIEREVAEHLAKGFWSTYLDPSKECPMGASAGYRWCKRLDLTPGGASDCPFLRDQGLSQAETRPYDSSLNSGDDSDTEGASESSSTQRVPEVLLPFPVEQIVSLTRNDFQNILKQHQLTREQLDFVHDVRRRSKNCIAARRCRKRKLECINDLECEIEKLHCEKQMLVEEKTRLTQEKLRTLQHISGLCQMFSKAALQPEHLQVRLTETHEFPSPWSPCQQPITTGLSLAPPQVGVASAPSQTSVWT</sequence>
<dbReference type="EMBL" id="JAINUF010000014">
    <property type="protein sequence ID" value="KAJ8342544.1"/>
    <property type="molecule type" value="Genomic_DNA"/>
</dbReference>
<dbReference type="InterPro" id="IPR008917">
    <property type="entry name" value="TF_DNA-bd_sf"/>
</dbReference>
<dbReference type="PANTHER" id="PTHR46105">
    <property type="entry name" value="AGAP004733-PA"/>
    <property type="match status" value="1"/>
</dbReference>
<dbReference type="SMART" id="SM00225">
    <property type="entry name" value="BTB"/>
    <property type="match status" value="1"/>
</dbReference>
<name>A0A9Q1EPH2_SYNKA</name>
<dbReference type="PANTHER" id="PTHR46105:SF23">
    <property type="entry name" value="TRANSCRIPTION REGULATOR PROTEIN BACH1"/>
    <property type="match status" value="1"/>
</dbReference>
<evidence type="ECO:0000256" key="3">
    <source>
        <dbReference type="ARBA" id="ARBA00023163"/>
    </source>
</evidence>
<keyword evidence="3" id="KW-0804">Transcription</keyword>
<dbReference type="Pfam" id="PF00651">
    <property type="entry name" value="BTB"/>
    <property type="match status" value="1"/>
</dbReference>
<reference evidence="8" key="1">
    <citation type="journal article" date="2023" name="Science">
        <title>Genome structures resolve the early diversification of teleost fishes.</title>
        <authorList>
            <person name="Parey E."/>
            <person name="Louis A."/>
            <person name="Montfort J."/>
            <person name="Bouchez O."/>
            <person name="Roques C."/>
            <person name="Iampietro C."/>
            <person name="Lluch J."/>
            <person name="Castinel A."/>
            <person name="Donnadieu C."/>
            <person name="Desvignes T."/>
            <person name="Floi Bucao C."/>
            <person name="Jouanno E."/>
            <person name="Wen M."/>
            <person name="Mejri S."/>
            <person name="Dirks R."/>
            <person name="Jansen H."/>
            <person name="Henkel C."/>
            <person name="Chen W.J."/>
            <person name="Zahm M."/>
            <person name="Cabau C."/>
            <person name="Klopp C."/>
            <person name="Thompson A.W."/>
            <person name="Robinson-Rechavi M."/>
            <person name="Braasch I."/>
            <person name="Lecointre G."/>
            <person name="Bobe J."/>
            <person name="Postlethwait J.H."/>
            <person name="Berthelot C."/>
            <person name="Roest Crollius H."/>
            <person name="Guiguen Y."/>
        </authorList>
    </citation>
    <scope>NUCLEOTIDE SEQUENCE</scope>
    <source>
        <strain evidence="8">WJC10195</strain>
    </source>
</reference>
<evidence type="ECO:0000259" key="6">
    <source>
        <dbReference type="PROSITE" id="PS50097"/>
    </source>
</evidence>
<feature type="region of interest" description="Disordered" evidence="5">
    <location>
        <begin position="159"/>
        <end position="207"/>
    </location>
</feature>
<gene>
    <name evidence="8" type="ORF">SKAU_G00324720</name>
</gene>
<dbReference type="Gene3D" id="3.30.710.10">
    <property type="entry name" value="Potassium Channel Kv1.1, Chain A"/>
    <property type="match status" value="1"/>
</dbReference>
<feature type="region of interest" description="Disordered" evidence="5">
    <location>
        <begin position="367"/>
        <end position="404"/>
    </location>
</feature>
<dbReference type="InterPro" id="IPR011333">
    <property type="entry name" value="SKP1/BTB/POZ_sf"/>
</dbReference>
<comment type="caution">
    <text evidence="8">The sequence shown here is derived from an EMBL/GenBank/DDBJ whole genome shotgun (WGS) entry which is preliminary data.</text>
</comment>
<proteinExistence type="predicted"/>
<feature type="compositionally biased region" description="Polar residues" evidence="5">
    <location>
        <begin position="463"/>
        <end position="475"/>
    </location>
</feature>
<dbReference type="PROSITE" id="PS00036">
    <property type="entry name" value="BZIP_BASIC"/>
    <property type="match status" value="1"/>
</dbReference>
<dbReference type="GO" id="GO:0000978">
    <property type="term" value="F:RNA polymerase II cis-regulatory region sequence-specific DNA binding"/>
    <property type="evidence" value="ECO:0007669"/>
    <property type="project" value="TreeGrafter"/>
</dbReference>
<organism evidence="8 9">
    <name type="scientific">Synaphobranchus kaupii</name>
    <name type="common">Kaup's arrowtooth eel</name>
    <dbReference type="NCBI Taxonomy" id="118154"/>
    <lineage>
        <taxon>Eukaryota</taxon>
        <taxon>Metazoa</taxon>
        <taxon>Chordata</taxon>
        <taxon>Craniata</taxon>
        <taxon>Vertebrata</taxon>
        <taxon>Euteleostomi</taxon>
        <taxon>Actinopterygii</taxon>
        <taxon>Neopterygii</taxon>
        <taxon>Teleostei</taxon>
        <taxon>Anguilliformes</taxon>
        <taxon>Synaphobranchidae</taxon>
        <taxon>Synaphobranchus</taxon>
    </lineage>
</organism>
<keyword evidence="2" id="KW-0238">DNA-binding</keyword>
<feature type="domain" description="BZIP" evidence="7">
    <location>
        <begin position="533"/>
        <end position="580"/>
    </location>
</feature>
<dbReference type="Gene3D" id="1.10.880.10">
    <property type="entry name" value="Transcription factor, Skn-1-like, DNA-binding domain"/>
    <property type="match status" value="1"/>
</dbReference>
<feature type="compositionally biased region" description="Acidic residues" evidence="5">
    <location>
        <begin position="167"/>
        <end position="179"/>
    </location>
</feature>
<evidence type="ECO:0000259" key="7">
    <source>
        <dbReference type="PROSITE" id="PS50217"/>
    </source>
</evidence>
<dbReference type="SMART" id="SM00338">
    <property type="entry name" value="BRLZ"/>
    <property type="match status" value="1"/>
</dbReference>
<dbReference type="FunFam" id="3.30.710.10:FF:000033">
    <property type="entry name" value="transcription regulator protein BACH2 isoform X1"/>
    <property type="match status" value="1"/>
</dbReference>
<dbReference type="GO" id="GO:0000981">
    <property type="term" value="F:DNA-binding transcription factor activity, RNA polymerase II-specific"/>
    <property type="evidence" value="ECO:0007669"/>
    <property type="project" value="TreeGrafter"/>
</dbReference>
<dbReference type="InterPro" id="IPR000210">
    <property type="entry name" value="BTB/POZ_dom"/>
</dbReference>
<dbReference type="OrthoDB" id="6365358at2759"/>
<feature type="region of interest" description="Disordered" evidence="5">
    <location>
        <begin position="463"/>
        <end position="492"/>
    </location>
</feature>
<keyword evidence="1" id="KW-0805">Transcription regulation</keyword>
<dbReference type="SUPFAM" id="SSF57959">
    <property type="entry name" value="Leucine zipper domain"/>
    <property type="match status" value="1"/>
</dbReference>
<feature type="compositionally biased region" description="Low complexity" evidence="5">
    <location>
        <begin position="249"/>
        <end position="263"/>
    </location>
</feature>
<dbReference type="Proteomes" id="UP001152622">
    <property type="component" value="Chromosome 14"/>
</dbReference>
<dbReference type="InterPro" id="IPR004826">
    <property type="entry name" value="bZIP_Maf"/>
</dbReference>
<dbReference type="PROSITE" id="PS50217">
    <property type="entry name" value="BZIP"/>
    <property type="match status" value="1"/>
</dbReference>
<dbReference type="PROSITE" id="PS50097">
    <property type="entry name" value="BTB"/>
    <property type="match status" value="1"/>
</dbReference>
<dbReference type="AlphaFoldDB" id="A0A9Q1EPH2"/>